<keyword evidence="3" id="KW-1185">Reference proteome</keyword>
<dbReference type="EMBL" id="JBHRSS010000001">
    <property type="protein sequence ID" value="MFC3102470.1"/>
    <property type="molecule type" value="Genomic_DNA"/>
</dbReference>
<keyword evidence="1" id="KW-0812">Transmembrane</keyword>
<accession>A0ABV7EIG4</accession>
<keyword evidence="1" id="KW-1133">Transmembrane helix</keyword>
<protein>
    <recommendedName>
        <fullName evidence="4">Membrane-anchored protein</fullName>
    </recommendedName>
</protein>
<evidence type="ECO:0000313" key="2">
    <source>
        <dbReference type="EMBL" id="MFC3102470.1"/>
    </source>
</evidence>
<feature type="transmembrane region" description="Helical" evidence="1">
    <location>
        <begin position="168"/>
        <end position="189"/>
    </location>
</feature>
<feature type="transmembrane region" description="Helical" evidence="1">
    <location>
        <begin position="74"/>
        <end position="91"/>
    </location>
</feature>
<feature type="transmembrane region" description="Helical" evidence="1">
    <location>
        <begin position="142"/>
        <end position="162"/>
    </location>
</feature>
<feature type="transmembrane region" description="Helical" evidence="1">
    <location>
        <begin position="196"/>
        <end position="213"/>
    </location>
</feature>
<proteinExistence type="predicted"/>
<feature type="transmembrane region" description="Helical" evidence="1">
    <location>
        <begin position="103"/>
        <end position="122"/>
    </location>
</feature>
<organism evidence="2 3">
    <name type="scientific">Salinisphaera aquimarina</name>
    <dbReference type="NCBI Taxonomy" id="2094031"/>
    <lineage>
        <taxon>Bacteria</taxon>
        <taxon>Pseudomonadati</taxon>
        <taxon>Pseudomonadota</taxon>
        <taxon>Gammaproteobacteria</taxon>
        <taxon>Salinisphaerales</taxon>
        <taxon>Salinisphaeraceae</taxon>
        <taxon>Salinisphaera</taxon>
    </lineage>
</organism>
<dbReference type="Pfam" id="PF03988">
    <property type="entry name" value="DUF347"/>
    <property type="match status" value="4"/>
</dbReference>
<evidence type="ECO:0000313" key="3">
    <source>
        <dbReference type="Proteomes" id="UP001595462"/>
    </source>
</evidence>
<comment type="caution">
    <text evidence="2">The sequence shown here is derived from an EMBL/GenBank/DDBJ whole genome shotgun (WGS) entry which is preliminary data.</text>
</comment>
<feature type="transmembrane region" description="Helical" evidence="1">
    <location>
        <begin position="41"/>
        <end position="67"/>
    </location>
</feature>
<gene>
    <name evidence="2" type="ORF">ACFOSU_01030</name>
</gene>
<dbReference type="Proteomes" id="UP001595462">
    <property type="component" value="Unassembled WGS sequence"/>
</dbReference>
<dbReference type="RefSeq" id="WP_380685566.1">
    <property type="nucleotide sequence ID" value="NZ_JBHRSS010000001.1"/>
</dbReference>
<name>A0ABV7EIG4_9GAMM</name>
<sequence length="267" mass="28572">MSNNDVKYRNAGRWNKVAAVTLSFWVLKILATTLGETSGDLLAITLNLGYVAGLAITMVFLIAVLCAQLSASRFHAFLFWAAIVGTTTVGTEISDLMDRTLHLGYTGGSALLISGLLATLALWRWHQGRIRIHPITGRGEELFYWTAILFSNSLGTAFGDFLSDSAGLGYVTGALVTAGVIALVLLLHYATRLNHVLLFWVAFVFTRPFGATFGDFLTKPLAKGGLNFGTGQASAVTLALLVIVVGTTLWYGRRTAATPISNTGNAP</sequence>
<evidence type="ECO:0000256" key="1">
    <source>
        <dbReference type="SAM" id="Phobius"/>
    </source>
</evidence>
<reference evidence="3" key="1">
    <citation type="journal article" date="2019" name="Int. J. Syst. Evol. Microbiol.">
        <title>The Global Catalogue of Microorganisms (GCM) 10K type strain sequencing project: providing services to taxonomists for standard genome sequencing and annotation.</title>
        <authorList>
            <consortium name="The Broad Institute Genomics Platform"/>
            <consortium name="The Broad Institute Genome Sequencing Center for Infectious Disease"/>
            <person name="Wu L."/>
            <person name="Ma J."/>
        </authorList>
    </citation>
    <scope>NUCLEOTIDE SEQUENCE [LARGE SCALE GENOMIC DNA]</scope>
    <source>
        <strain evidence="3">KCTC 52640</strain>
    </source>
</reference>
<feature type="transmembrane region" description="Helical" evidence="1">
    <location>
        <begin position="233"/>
        <end position="252"/>
    </location>
</feature>
<evidence type="ECO:0008006" key="4">
    <source>
        <dbReference type="Google" id="ProtNLM"/>
    </source>
</evidence>
<keyword evidence="1" id="KW-0472">Membrane</keyword>
<dbReference type="InterPro" id="IPR007136">
    <property type="entry name" value="DUF347"/>
</dbReference>